<dbReference type="Pfam" id="PF00789">
    <property type="entry name" value="UBX"/>
    <property type="match status" value="1"/>
</dbReference>
<dbReference type="Gene3D" id="1.20.58.2190">
    <property type="match status" value="1"/>
</dbReference>
<keyword evidence="4" id="KW-1185">Reference proteome</keyword>
<dbReference type="GeneID" id="5887751"/>
<dbReference type="SUPFAM" id="SSF54236">
    <property type="entry name" value="Ubiquitin-like"/>
    <property type="match status" value="1"/>
</dbReference>
<feature type="domain" description="UBX" evidence="2">
    <location>
        <begin position="242"/>
        <end position="313"/>
    </location>
</feature>
<evidence type="ECO:0000256" key="1">
    <source>
        <dbReference type="SAM" id="MobiDB-lite"/>
    </source>
</evidence>
<dbReference type="eggNOG" id="KOG2699">
    <property type="taxonomic scope" value="Eukaryota"/>
</dbReference>
<dbReference type="InParanoid" id="A9UNP7"/>
<dbReference type="CDD" id="cd10460">
    <property type="entry name" value="PUB_UBXD1"/>
    <property type="match status" value="1"/>
</dbReference>
<dbReference type="SUPFAM" id="SSF143503">
    <property type="entry name" value="PUG domain-like"/>
    <property type="match status" value="1"/>
</dbReference>
<evidence type="ECO:0000313" key="4">
    <source>
        <dbReference type="Proteomes" id="UP000001357"/>
    </source>
</evidence>
<dbReference type="Pfam" id="PF09409">
    <property type="entry name" value="PUB"/>
    <property type="match status" value="1"/>
</dbReference>
<dbReference type="InterPro" id="IPR018997">
    <property type="entry name" value="PUB_domain"/>
</dbReference>
<dbReference type="OMA" id="EKEWQPF"/>
<dbReference type="InterPro" id="IPR029071">
    <property type="entry name" value="Ubiquitin-like_domsf"/>
</dbReference>
<dbReference type="KEGG" id="mbr:MONBRDRAFT_30706"/>
<dbReference type="GO" id="GO:0005737">
    <property type="term" value="C:cytoplasm"/>
    <property type="evidence" value="ECO:0000318"/>
    <property type="project" value="GO_Central"/>
</dbReference>
<protein>
    <recommendedName>
        <fullName evidence="2">UBX domain-containing protein</fullName>
    </recommendedName>
</protein>
<dbReference type="InterPro" id="IPR001012">
    <property type="entry name" value="UBX_dom"/>
</dbReference>
<dbReference type="Proteomes" id="UP000001357">
    <property type="component" value="Unassembled WGS sequence"/>
</dbReference>
<dbReference type="PANTHER" id="PTHR23153:SF38">
    <property type="entry name" value="UBX DOMAIN-CONTAINING PROTEIN 6"/>
    <property type="match status" value="1"/>
</dbReference>
<dbReference type="AlphaFoldDB" id="A9UNP7"/>
<dbReference type="RefSeq" id="XP_001742499.1">
    <property type="nucleotide sequence ID" value="XM_001742447.1"/>
</dbReference>
<dbReference type="STRING" id="81824.A9UNP7"/>
<dbReference type="InterPro" id="IPR036339">
    <property type="entry name" value="PUB-like_dom_sf"/>
</dbReference>
<dbReference type="CDD" id="cd16119">
    <property type="entry name" value="UBX_UBXN6"/>
    <property type="match status" value="1"/>
</dbReference>
<sequence length="333" mass="37212">MGLSASQQAAAEAAAQQASSSPTPPTSHLAVRVECPLTGQIIREMDVTEHLTLQLLELYDISPLDASAKMIHSLCPDPAVRDTCVTTICKYLQNAIDHPGDEKFRKIRQGNKVFQERVDSVLGGKDFLVATGFQETTLEDESYLVLPDGVDEAFLEAAQALISSNQRVEFPLYRDPQVLRVGDGASIALRTELPPDFYAITLEDVKLQHKLNAAKMDEMLSLRTKAMREAQADKRKRIYRFCLLRVRINADYVLQGTFRVTDTLQALYQFVSEALADETVEFELQTQHNRQRLPRDSTTMRKADLVPTASMALIAPTPVDLKDTFKAMAQRVN</sequence>
<dbReference type="EMBL" id="CH991543">
    <property type="protein sequence ID" value="EDQ92737.1"/>
    <property type="molecule type" value="Genomic_DNA"/>
</dbReference>
<dbReference type="Gene3D" id="3.10.20.90">
    <property type="entry name" value="Phosphatidylinositol 3-kinase Catalytic Subunit, Chain A, domain 1"/>
    <property type="match status" value="1"/>
</dbReference>
<dbReference type="PANTHER" id="PTHR23153">
    <property type="entry name" value="UBX-RELATED"/>
    <property type="match status" value="1"/>
</dbReference>
<feature type="compositionally biased region" description="Low complexity" evidence="1">
    <location>
        <begin position="1"/>
        <end position="21"/>
    </location>
</feature>
<dbReference type="PROSITE" id="PS50033">
    <property type="entry name" value="UBX"/>
    <property type="match status" value="1"/>
</dbReference>
<evidence type="ECO:0000259" key="2">
    <source>
        <dbReference type="PROSITE" id="PS50033"/>
    </source>
</evidence>
<evidence type="ECO:0000313" key="3">
    <source>
        <dbReference type="EMBL" id="EDQ92737.1"/>
    </source>
</evidence>
<name>A9UNP7_MONBE</name>
<dbReference type="SMART" id="SM00166">
    <property type="entry name" value="UBX"/>
    <property type="match status" value="1"/>
</dbReference>
<dbReference type="SMART" id="SM00580">
    <property type="entry name" value="PUG"/>
    <property type="match status" value="1"/>
</dbReference>
<feature type="region of interest" description="Disordered" evidence="1">
    <location>
        <begin position="1"/>
        <end position="28"/>
    </location>
</feature>
<proteinExistence type="predicted"/>
<organism evidence="3 4">
    <name type="scientific">Monosiga brevicollis</name>
    <name type="common">Choanoflagellate</name>
    <dbReference type="NCBI Taxonomy" id="81824"/>
    <lineage>
        <taxon>Eukaryota</taxon>
        <taxon>Choanoflagellata</taxon>
        <taxon>Craspedida</taxon>
        <taxon>Salpingoecidae</taxon>
        <taxon>Monosiga</taxon>
    </lineage>
</organism>
<dbReference type="InterPro" id="IPR042774">
    <property type="entry name" value="UBXN6_PUB"/>
</dbReference>
<reference evidence="3 4" key="1">
    <citation type="journal article" date="2008" name="Nature">
        <title>The genome of the choanoflagellate Monosiga brevicollis and the origin of metazoans.</title>
        <authorList>
            <consortium name="JGI Sequencing"/>
            <person name="King N."/>
            <person name="Westbrook M.J."/>
            <person name="Young S.L."/>
            <person name="Kuo A."/>
            <person name="Abedin M."/>
            <person name="Chapman J."/>
            <person name="Fairclough S."/>
            <person name="Hellsten U."/>
            <person name="Isogai Y."/>
            <person name="Letunic I."/>
            <person name="Marr M."/>
            <person name="Pincus D."/>
            <person name="Putnam N."/>
            <person name="Rokas A."/>
            <person name="Wright K.J."/>
            <person name="Zuzow R."/>
            <person name="Dirks W."/>
            <person name="Good M."/>
            <person name="Goodstein D."/>
            <person name="Lemons D."/>
            <person name="Li W."/>
            <person name="Lyons J.B."/>
            <person name="Morris A."/>
            <person name="Nichols S."/>
            <person name="Richter D.J."/>
            <person name="Salamov A."/>
            <person name="Bork P."/>
            <person name="Lim W.A."/>
            <person name="Manning G."/>
            <person name="Miller W.T."/>
            <person name="McGinnis W."/>
            <person name="Shapiro H."/>
            <person name="Tjian R."/>
            <person name="Grigoriev I.V."/>
            <person name="Rokhsar D."/>
        </authorList>
    </citation>
    <scope>NUCLEOTIDE SEQUENCE [LARGE SCALE GENOMIC DNA]</scope>
    <source>
        <strain evidence="4">MX1 / ATCC 50154</strain>
    </source>
</reference>
<gene>
    <name evidence="3" type="ORF">MONBRDRAFT_30706</name>
</gene>
<accession>A9UNP7</accession>
<dbReference type="FunCoup" id="A9UNP7">
    <property type="interactions" value="796"/>
</dbReference>